<dbReference type="Proteomes" id="UP000078595">
    <property type="component" value="Chromosome 6"/>
</dbReference>
<sequence>MKTGRMHLASMLQLTILASICVCGTVNAVQSDILHKIDSREGSGLKALWGEGGPTHRDIWEGELDDDWLLCGAASLANLRQSAIVDLFPGTDFARGMQPQDETTVRLFNLDKKEWQNQTVERAEDVQDTYSMAEPSA</sequence>
<dbReference type="GeneID" id="28968982"/>
<proteinExistence type="predicted"/>
<gene>
    <name evidence="2" type="ORF">I303_05283</name>
    <name evidence="3" type="ORF">I303_105269</name>
</gene>
<dbReference type="EMBL" id="KI894032">
    <property type="protein sequence ID" value="OBR84425.1"/>
    <property type="molecule type" value="Genomic_DNA"/>
</dbReference>
<reference evidence="3" key="2">
    <citation type="submission" date="2013-07" db="EMBL/GenBank/DDBJ databases">
        <authorList>
            <consortium name="The Broad Institute Genome Sequencing Platform"/>
            <person name="Cuomo C."/>
            <person name="Litvintseva A."/>
            <person name="Chen Y."/>
            <person name="Heitman J."/>
            <person name="Sun S."/>
            <person name="Springer D."/>
            <person name="Dromer F."/>
            <person name="Young S.K."/>
            <person name="Zeng Q."/>
            <person name="Gargeya S."/>
            <person name="Fitzgerald M."/>
            <person name="Abouelleil A."/>
            <person name="Alvarado L."/>
            <person name="Berlin A.M."/>
            <person name="Chapman S.B."/>
            <person name="Dewar J."/>
            <person name="Goldberg J."/>
            <person name="Griggs A."/>
            <person name="Gujja S."/>
            <person name="Hansen M."/>
            <person name="Howarth C."/>
            <person name="Imamovic A."/>
            <person name="Larimer J."/>
            <person name="McCowan C."/>
            <person name="Murphy C."/>
            <person name="Pearson M."/>
            <person name="Priest M."/>
            <person name="Roberts A."/>
            <person name="Saif S."/>
            <person name="Shea T."/>
            <person name="Sykes S."/>
            <person name="Wortman J."/>
            <person name="Nusbaum C."/>
            <person name="Birren B."/>
        </authorList>
    </citation>
    <scope>NUCLEOTIDE SEQUENCE</scope>
    <source>
        <strain evidence="3">CBS 10117</strain>
    </source>
</reference>
<dbReference type="RefSeq" id="XP_018262267.1">
    <property type="nucleotide sequence ID" value="XM_018408576.1"/>
</dbReference>
<keyword evidence="1" id="KW-0732">Signal</keyword>
<keyword evidence="4" id="KW-1185">Reference proteome</keyword>
<organism evidence="2">
    <name type="scientific">Kwoniella dejecticola CBS 10117</name>
    <dbReference type="NCBI Taxonomy" id="1296121"/>
    <lineage>
        <taxon>Eukaryota</taxon>
        <taxon>Fungi</taxon>
        <taxon>Dikarya</taxon>
        <taxon>Basidiomycota</taxon>
        <taxon>Agaricomycotina</taxon>
        <taxon>Tremellomycetes</taxon>
        <taxon>Tremellales</taxon>
        <taxon>Cryptococcaceae</taxon>
        <taxon>Kwoniella</taxon>
    </lineage>
</organism>
<evidence type="ECO:0000313" key="3">
    <source>
        <dbReference type="EMBL" id="WWC62672.1"/>
    </source>
</evidence>
<evidence type="ECO:0000313" key="4">
    <source>
        <dbReference type="Proteomes" id="UP000078595"/>
    </source>
</evidence>
<dbReference type="AlphaFoldDB" id="A0A1A6A2Z9"/>
<reference evidence="3" key="3">
    <citation type="submission" date="2024-02" db="EMBL/GenBank/DDBJ databases">
        <title>Comparative genomics of Cryptococcus and Kwoniella reveals pathogenesis evolution and contrasting modes of karyotype evolution via chromosome fusion or intercentromeric recombination.</title>
        <authorList>
            <person name="Coelho M.A."/>
            <person name="David-Palma M."/>
            <person name="Shea T."/>
            <person name="Bowers K."/>
            <person name="McGinley-Smith S."/>
            <person name="Mohammad A.W."/>
            <person name="Gnirke A."/>
            <person name="Yurkov A.M."/>
            <person name="Nowrousian M."/>
            <person name="Sun S."/>
            <person name="Cuomo C.A."/>
            <person name="Heitman J."/>
        </authorList>
    </citation>
    <scope>NUCLEOTIDE SEQUENCE</scope>
    <source>
        <strain evidence="3">CBS 10117</strain>
    </source>
</reference>
<dbReference type="KEGG" id="kdj:28968982"/>
<evidence type="ECO:0000313" key="2">
    <source>
        <dbReference type="EMBL" id="OBR84425.1"/>
    </source>
</evidence>
<feature type="chain" id="PRO_5008342058" evidence="1">
    <location>
        <begin position="29"/>
        <end position="137"/>
    </location>
</feature>
<dbReference type="VEuPathDB" id="FungiDB:I303_05283"/>
<reference evidence="2" key="1">
    <citation type="submission" date="2013-07" db="EMBL/GenBank/DDBJ databases">
        <title>The Genome Sequence of Cryptococcus dejecticola CBS10117.</title>
        <authorList>
            <consortium name="The Broad Institute Genome Sequencing Platform"/>
            <person name="Cuomo C."/>
            <person name="Litvintseva A."/>
            <person name="Chen Y."/>
            <person name="Heitman J."/>
            <person name="Sun S."/>
            <person name="Springer D."/>
            <person name="Dromer F."/>
            <person name="Young S.K."/>
            <person name="Zeng Q."/>
            <person name="Gargeya S."/>
            <person name="Fitzgerald M."/>
            <person name="Abouelleil A."/>
            <person name="Alvarado L."/>
            <person name="Berlin A.M."/>
            <person name="Chapman S.B."/>
            <person name="Dewar J."/>
            <person name="Goldberg J."/>
            <person name="Griggs A."/>
            <person name="Gujja S."/>
            <person name="Hansen M."/>
            <person name="Howarth C."/>
            <person name="Imamovic A."/>
            <person name="Larimer J."/>
            <person name="McCowan C."/>
            <person name="Murphy C."/>
            <person name="Pearson M."/>
            <person name="Priest M."/>
            <person name="Roberts A."/>
            <person name="Saif S."/>
            <person name="Shea T."/>
            <person name="Sykes S."/>
            <person name="Wortman J."/>
            <person name="Nusbaum C."/>
            <person name="Birren B."/>
        </authorList>
    </citation>
    <scope>NUCLEOTIDE SEQUENCE [LARGE SCALE GENOMIC DNA]</scope>
    <source>
        <strain evidence="2">CBS 10117</strain>
    </source>
</reference>
<accession>A0A1A6A2Z9</accession>
<name>A0A1A6A2Z9_9TREE</name>
<evidence type="ECO:0000256" key="1">
    <source>
        <dbReference type="SAM" id="SignalP"/>
    </source>
</evidence>
<dbReference type="EMBL" id="CP144535">
    <property type="protein sequence ID" value="WWC62672.1"/>
    <property type="molecule type" value="Genomic_DNA"/>
</dbReference>
<protein>
    <submittedName>
        <fullName evidence="2">Uncharacterized protein</fullName>
    </submittedName>
</protein>
<feature type="signal peptide" evidence="1">
    <location>
        <begin position="1"/>
        <end position="28"/>
    </location>
</feature>